<gene>
    <name evidence="1" type="ORF">GGD71_006751</name>
</gene>
<dbReference type="Proteomes" id="UP000524450">
    <property type="component" value="Unassembled WGS sequence"/>
</dbReference>
<sequence>MSSRLPGKLLVESGRGRAFDTHLIELASGRSQILPRSPAGEAQSSADV</sequence>
<protein>
    <submittedName>
        <fullName evidence="1">Uncharacterized protein</fullName>
    </submittedName>
</protein>
<reference evidence="1 2" key="1">
    <citation type="submission" date="2020-08" db="EMBL/GenBank/DDBJ databases">
        <title>Genomic Encyclopedia of Type Strains, Phase IV (KMG-V): Genome sequencing to study the core and pangenomes of soil and plant-associated prokaryotes.</title>
        <authorList>
            <person name="Whitman W."/>
        </authorList>
    </citation>
    <scope>NUCLEOTIDE SEQUENCE [LARGE SCALE GENOMIC DNA]</scope>
    <source>
        <strain evidence="1 2">34/80</strain>
    </source>
</reference>
<name>A0A840GAV4_9BURK</name>
<comment type="caution">
    <text evidence="1">The sequence shown here is derived from an EMBL/GenBank/DDBJ whole genome shotgun (WGS) entry which is preliminary data.</text>
</comment>
<dbReference type="RefSeq" id="WP_184642639.1">
    <property type="nucleotide sequence ID" value="NZ_JACIFZ010000017.1"/>
</dbReference>
<dbReference type="EMBL" id="JACIFZ010000017">
    <property type="protein sequence ID" value="MBB4225938.1"/>
    <property type="molecule type" value="Genomic_DNA"/>
</dbReference>
<organism evidence="1 2">
    <name type="scientific">Variovorax guangxiensis</name>
    <dbReference type="NCBI Taxonomy" id="1775474"/>
    <lineage>
        <taxon>Bacteria</taxon>
        <taxon>Pseudomonadati</taxon>
        <taxon>Pseudomonadota</taxon>
        <taxon>Betaproteobacteria</taxon>
        <taxon>Burkholderiales</taxon>
        <taxon>Comamonadaceae</taxon>
        <taxon>Variovorax</taxon>
    </lineage>
</organism>
<proteinExistence type="predicted"/>
<dbReference type="AlphaFoldDB" id="A0A840GAV4"/>
<accession>A0A840GAV4</accession>
<evidence type="ECO:0000313" key="2">
    <source>
        <dbReference type="Proteomes" id="UP000524450"/>
    </source>
</evidence>
<evidence type="ECO:0000313" key="1">
    <source>
        <dbReference type="EMBL" id="MBB4225938.1"/>
    </source>
</evidence>